<keyword evidence="3" id="KW-1185">Reference proteome</keyword>
<name>A0ABW8TGK1_9CLOT</name>
<evidence type="ECO:0000313" key="3">
    <source>
        <dbReference type="Proteomes" id="UP001623592"/>
    </source>
</evidence>
<dbReference type="GO" id="GO:0016757">
    <property type="term" value="F:glycosyltransferase activity"/>
    <property type="evidence" value="ECO:0007669"/>
    <property type="project" value="UniProtKB-KW"/>
</dbReference>
<evidence type="ECO:0000313" key="2">
    <source>
        <dbReference type="EMBL" id="MFL0251646.1"/>
    </source>
</evidence>
<comment type="caution">
    <text evidence="2">The sequence shown here is derived from an EMBL/GenBank/DDBJ whole genome shotgun (WGS) entry which is preliminary data.</text>
</comment>
<evidence type="ECO:0000259" key="1">
    <source>
        <dbReference type="Pfam" id="PF13439"/>
    </source>
</evidence>
<dbReference type="SUPFAM" id="SSF53335">
    <property type="entry name" value="S-adenosyl-L-methionine-dependent methyltransferases"/>
    <property type="match status" value="1"/>
</dbReference>
<dbReference type="EC" id="2.4.-.-" evidence="2"/>
<accession>A0ABW8TGK1</accession>
<proteinExistence type="predicted"/>
<dbReference type="EMBL" id="JBJIAA010000011">
    <property type="protein sequence ID" value="MFL0251646.1"/>
    <property type="molecule type" value="Genomic_DNA"/>
</dbReference>
<feature type="domain" description="Glycosyltransferase subfamily 4-like N-terminal" evidence="1">
    <location>
        <begin position="269"/>
        <end position="386"/>
    </location>
</feature>
<dbReference type="Proteomes" id="UP001623592">
    <property type="component" value="Unassembled WGS sequence"/>
</dbReference>
<dbReference type="InterPro" id="IPR028098">
    <property type="entry name" value="Glyco_trans_4-like_N"/>
</dbReference>
<protein>
    <submittedName>
        <fullName evidence="2">Glycosyltransferase</fullName>
        <ecNumber evidence="2">2.4.-.-</ecNumber>
    </submittedName>
</protein>
<keyword evidence="2" id="KW-0808">Transferase</keyword>
<dbReference type="RefSeq" id="WP_406788297.1">
    <property type="nucleotide sequence ID" value="NZ_JBJIAA010000011.1"/>
</dbReference>
<reference evidence="2 3" key="1">
    <citation type="submission" date="2024-11" db="EMBL/GenBank/DDBJ databases">
        <authorList>
            <person name="Heng Y.C."/>
            <person name="Lim A.C.H."/>
            <person name="Lee J.K.Y."/>
            <person name="Kittelmann S."/>
        </authorList>
    </citation>
    <scope>NUCLEOTIDE SEQUENCE [LARGE SCALE GENOMIC DNA]</scope>
    <source>
        <strain evidence="2 3">WILCCON 0114</strain>
    </source>
</reference>
<dbReference type="Pfam" id="PF13439">
    <property type="entry name" value="Glyco_transf_4"/>
    <property type="match status" value="1"/>
</dbReference>
<sequence>MFTEKIIIFGASRLGEIAYNVLKDKYKICCFSDNNSNKVGTKFCNIEVINPNELSNYSNFKIIIASMYYGEISMQLKKYGVNDIYIFFYIDPSDTTYKKTYCIEKMCDLNNYKSIIIDKEFKKKYQNNFSLIYGENSSSIKDNMSKEKKVLIFAYIFPPIGGSGVQRTLKFVKYLNKYGWKPIVVTCGKNFFQDGEDKTLLDEIPKDTQIIRIDDEYFNSERLSKKQIQQIINLLYGLVDDNGLMSKFVNYIKNVNRKEVLTPDACISWVNSVMQRIESIIDFNDIDIIYTTSAPCSVHIAGYYLKKKYSNIPWVADFRDEWTYNPYLDMNESDMKFKLERELEKNIVNTADKIVAVTPMAVENYIKNFNICKSKITNITNGFDEEDFYFMINKIERNYKFTVISNGTFYLKRAPYSFIRAVNELIQECKIKKEELHIEFVGKMQNEIQVKIEELDIYNLIKIKSYIPHIESLINASKADLLLLVVGNDEKVKRVYPGKIFEYLRLKKDILALSPRGSVVEGLLNETKCGKNFEYDDVQGVKEYILDCYNLWKQNKKYNEFDDRKIKIYDRVILTGELVKVFEELLRK</sequence>
<dbReference type="InterPro" id="IPR029063">
    <property type="entry name" value="SAM-dependent_MTases_sf"/>
</dbReference>
<keyword evidence="2" id="KW-0328">Glycosyltransferase</keyword>
<dbReference type="Gene3D" id="3.40.50.720">
    <property type="entry name" value="NAD(P)-binding Rossmann-like Domain"/>
    <property type="match status" value="1"/>
</dbReference>
<organism evidence="2 3">
    <name type="scientific">Clostridium neuense</name>
    <dbReference type="NCBI Taxonomy" id="1728934"/>
    <lineage>
        <taxon>Bacteria</taxon>
        <taxon>Bacillati</taxon>
        <taxon>Bacillota</taxon>
        <taxon>Clostridia</taxon>
        <taxon>Eubacteriales</taxon>
        <taxon>Clostridiaceae</taxon>
        <taxon>Clostridium</taxon>
    </lineage>
</organism>
<gene>
    <name evidence="2" type="ORF">ACJDT4_14580</name>
</gene>
<dbReference type="Gene3D" id="3.40.50.2000">
    <property type="entry name" value="Glycogen Phosphorylase B"/>
    <property type="match status" value="2"/>
</dbReference>
<dbReference type="SUPFAM" id="SSF53756">
    <property type="entry name" value="UDP-Glycosyltransferase/glycogen phosphorylase"/>
    <property type="match status" value="1"/>
</dbReference>